<organism evidence="2 3">
    <name type="scientific">Sulfitobacter indolifex HEL-45</name>
    <dbReference type="NCBI Taxonomy" id="391624"/>
    <lineage>
        <taxon>Bacteria</taxon>
        <taxon>Pseudomonadati</taxon>
        <taxon>Pseudomonadota</taxon>
        <taxon>Alphaproteobacteria</taxon>
        <taxon>Rhodobacterales</taxon>
        <taxon>Roseobacteraceae</taxon>
        <taxon>Sulfitobacter</taxon>
    </lineage>
</organism>
<evidence type="ECO:0000313" key="2">
    <source>
        <dbReference type="EMBL" id="EDQ04483.1"/>
    </source>
</evidence>
<evidence type="ECO:0008006" key="4">
    <source>
        <dbReference type="Google" id="ProtNLM"/>
    </source>
</evidence>
<dbReference type="EMBL" id="ABID01000004">
    <property type="protein sequence ID" value="EDQ04483.1"/>
    <property type="molecule type" value="Genomic_DNA"/>
</dbReference>
<accession>A0ABP2D8D2</accession>
<protein>
    <recommendedName>
        <fullName evidence="4">Lipoprotein</fullName>
    </recommendedName>
</protein>
<reference evidence="2 3" key="1">
    <citation type="submission" date="2007-11" db="EMBL/GenBank/DDBJ databases">
        <authorList>
            <person name="Wagner-Dobler I."/>
            <person name="Ferriera S."/>
            <person name="Johnson J."/>
            <person name="Kravitz S."/>
            <person name="Beeson K."/>
            <person name="Sutton G."/>
            <person name="Rogers Y.-H."/>
            <person name="Friedman R."/>
            <person name="Frazier M."/>
            <person name="Venter J.C."/>
        </authorList>
    </citation>
    <scope>NUCLEOTIDE SEQUENCE [LARGE SCALE GENOMIC DNA]</scope>
    <source>
        <strain evidence="2 3">HEL-45</strain>
    </source>
</reference>
<evidence type="ECO:0000256" key="1">
    <source>
        <dbReference type="SAM" id="SignalP"/>
    </source>
</evidence>
<keyword evidence="1" id="KW-0732">Signal</keyword>
<gene>
    <name evidence="2" type="ORF">OIHEL45_16179</name>
</gene>
<dbReference type="Proteomes" id="UP000003257">
    <property type="component" value="Unassembled WGS sequence"/>
</dbReference>
<feature type="chain" id="PRO_5045670652" description="Lipoprotein" evidence="1">
    <location>
        <begin position="20"/>
        <end position="153"/>
    </location>
</feature>
<feature type="signal peptide" evidence="1">
    <location>
        <begin position="1"/>
        <end position="19"/>
    </location>
</feature>
<comment type="caution">
    <text evidence="2">The sequence shown here is derived from an EMBL/GenBank/DDBJ whole genome shotgun (WGS) entry which is preliminary data.</text>
</comment>
<evidence type="ECO:0000313" key="3">
    <source>
        <dbReference type="Proteomes" id="UP000003257"/>
    </source>
</evidence>
<name>A0ABP2D8D2_9RHOB</name>
<dbReference type="PROSITE" id="PS51257">
    <property type="entry name" value="PROKAR_LIPOPROTEIN"/>
    <property type="match status" value="1"/>
</dbReference>
<proteinExistence type="predicted"/>
<keyword evidence="3" id="KW-1185">Reference proteome</keyword>
<sequence length="153" mass="15427">MRLVILSLMSVLLATSATTACNIVNGRAHGDCAGVTVNIGRTAYQVVNSFSLLSGVSEGAQVLSGGSLRVSGLADHVVVERGGTAYVSGIVKRLEVSGAANISGQVTSIFLRDGGRVAIEGIVGDILGDGTAVLEAGSVIGGHLTEVTQEVAY</sequence>